<dbReference type="Pfam" id="PF10824">
    <property type="entry name" value="T7SS_ESX_EspC"/>
    <property type="match status" value="1"/>
</dbReference>
<dbReference type="STRING" id="56689.GCA_001291445_04775"/>
<sequence length="113" mass="11839">MEPNGRGGRLIHMIGNLTVDPSALHSLSADYRGHSTELAAHAADLTAIARQFNVFGPVGEAFAAALAQATHQQAQLAYRLSAHLDTGAATATAIADDFIDADQSVGGRIGTWW</sequence>
<dbReference type="GO" id="GO:0009306">
    <property type="term" value="P:protein secretion"/>
    <property type="evidence" value="ECO:0007669"/>
    <property type="project" value="InterPro"/>
</dbReference>
<evidence type="ECO:0000313" key="1">
    <source>
        <dbReference type="EMBL" id="OBJ36155.1"/>
    </source>
</evidence>
<protein>
    <recommendedName>
        <fullName evidence="3">ESX-1 secretion-associated protein</fullName>
    </recommendedName>
</protein>
<dbReference type="EMBL" id="LZLC01000251">
    <property type="protein sequence ID" value="OBJ36155.1"/>
    <property type="molecule type" value="Genomic_DNA"/>
</dbReference>
<evidence type="ECO:0000313" key="2">
    <source>
        <dbReference type="Proteomes" id="UP000093898"/>
    </source>
</evidence>
<organism evidence="1 2">
    <name type="scientific">Mycolicibacterium mucogenicum</name>
    <name type="common">Mycobacterium mucogenicum</name>
    <dbReference type="NCBI Taxonomy" id="56689"/>
    <lineage>
        <taxon>Bacteria</taxon>
        <taxon>Bacillati</taxon>
        <taxon>Actinomycetota</taxon>
        <taxon>Actinomycetes</taxon>
        <taxon>Mycobacteriales</taxon>
        <taxon>Mycobacteriaceae</taxon>
        <taxon>Mycolicibacterium</taxon>
    </lineage>
</organism>
<comment type="caution">
    <text evidence="1">The sequence shown here is derived from an EMBL/GenBank/DDBJ whole genome shotgun (WGS) entry which is preliminary data.</text>
</comment>
<proteinExistence type="predicted"/>
<dbReference type="Proteomes" id="UP000093898">
    <property type="component" value="Unassembled WGS sequence"/>
</dbReference>
<reference evidence="2" key="1">
    <citation type="submission" date="2016-06" db="EMBL/GenBank/DDBJ databases">
        <authorList>
            <person name="Sutton G."/>
            <person name="Brinkac L."/>
            <person name="Sanka R."/>
            <person name="Adams M."/>
            <person name="Lau E."/>
            <person name="Garcia-Basteiro A."/>
            <person name="Lopez-Varela E."/>
            <person name="Palencia S."/>
        </authorList>
    </citation>
    <scope>NUCLEOTIDE SEQUENCE [LARGE SCALE GENOMIC DNA]</scope>
    <source>
        <strain evidence="2">1127319.6</strain>
    </source>
</reference>
<dbReference type="AlphaFoldDB" id="A0A1A3GK14"/>
<evidence type="ECO:0008006" key="3">
    <source>
        <dbReference type="Google" id="ProtNLM"/>
    </source>
</evidence>
<dbReference type="InterPro" id="IPR022536">
    <property type="entry name" value="EspC"/>
</dbReference>
<name>A0A1A3GK14_MYCMU</name>
<gene>
    <name evidence="1" type="ORF">A5630_07960</name>
</gene>
<accession>A0A1A3GK14</accession>